<dbReference type="InterPro" id="IPR011101">
    <property type="entry name" value="DUF5131"/>
</dbReference>
<dbReference type="EMBL" id="LAZR01005516">
    <property type="protein sequence ID" value="KKM99273.1"/>
    <property type="molecule type" value="Genomic_DNA"/>
</dbReference>
<evidence type="ECO:0000313" key="1">
    <source>
        <dbReference type="EMBL" id="KKM99273.1"/>
    </source>
</evidence>
<organism evidence="1">
    <name type="scientific">marine sediment metagenome</name>
    <dbReference type="NCBI Taxonomy" id="412755"/>
    <lineage>
        <taxon>unclassified sequences</taxon>
        <taxon>metagenomes</taxon>
        <taxon>ecological metagenomes</taxon>
    </lineage>
</organism>
<sequence>MAKRKTGHGIEWLNQPGYKGESWNPMTGCTPVSPGCQNCWAADLHTKRRNATWTKGPRPKQYDEPFSKIQLFPERLAEPLSWKKPRSVAVCLMGDLFHDDVPDEFIAKVFCVMIMSPLHRFHILTKRAERMRDFLHTKPWVGQEFRAGRGEQVLAEATITRSVAPNVRLGVSVENQQTADERIPHLLKCPARVHFVSFEPALDWIDLTPWLCDNCEGNHDPGVDACSICEGESIGWTIVGHESGKGARVGNIGDVDLVVHQCRHAGTPVYVKQINIGGKLLKVPHGEPYPDAWPTKLRVREFPRGEA</sequence>
<reference evidence="1" key="1">
    <citation type="journal article" date="2015" name="Nature">
        <title>Complex archaea that bridge the gap between prokaryotes and eukaryotes.</title>
        <authorList>
            <person name="Spang A."/>
            <person name="Saw J.H."/>
            <person name="Jorgensen S.L."/>
            <person name="Zaremba-Niedzwiedzka K."/>
            <person name="Martijn J."/>
            <person name="Lind A.E."/>
            <person name="van Eijk R."/>
            <person name="Schleper C."/>
            <person name="Guy L."/>
            <person name="Ettema T.J."/>
        </authorList>
    </citation>
    <scope>NUCLEOTIDE SEQUENCE</scope>
</reference>
<dbReference type="AlphaFoldDB" id="A0A0F9M0Y0"/>
<evidence type="ECO:0008006" key="2">
    <source>
        <dbReference type="Google" id="ProtNLM"/>
    </source>
</evidence>
<protein>
    <recommendedName>
        <fullName evidence="2">Phage protein Gp37/Gp68</fullName>
    </recommendedName>
</protein>
<gene>
    <name evidence="1" type="ORF">LCGC14_1149480</name>
</gene>
<accession>A0A0F9M0Y0</accession>
<proteinExistence type="predicted"/>
<name>A0A0F9M0Y0_9ZZZZ</name>
<comment type="caution">
    <text evidence="1">The sequence shown here is derived from an EMBL/GenBank/DDBJ whole genome shotgun (WGS) entry which is preliminary data.</text>
</comment>
<dbReference type="Pfam" id="PF07505">
    <property type="entry name" value="DUF5131"/>
    <property type="match status" value="1"/>
</dbReference>